<evidence type="ECO:0000313" key="2">
    <source>
        <dbReference type="Proteomes" id="UP000190037"/>
    </source>
</evidence>
<gene>
    <name evidence="1" type="ORF">B4N89_31170</name>
</gene>
<comment type="caution">
    <text evidence="1">The sequence shown here is derived from an EMBL/GenBank/DDBJ whole genome shotgun (WGS) entry which is preliminary data.</text>
</comment>
<protein>
    <recommendedName>
        <fullName evidence="3">Winged helix DNA-binding domain-containing protein</fullName>
    </recommendedName>
</protein>
<organism evidence="1 2">
    <name type="scientific">Embleya scabrispora</name>
    <dbReference type="NCBI Taxonomy" id="159449"/>
    <lineage>
        <taxon>Bacteria</taxon>
        <taxon>Bacillati</taxon>
        <taxon>Actinomycetota</taxon>
        <taxon>Actinomycetes</taxon>
        <taxon>Kitasatosporales</taxon>
        <taxon>Streptomycetaceae</taxon>
        <taxon>Embleya</taxon>
    </lineage>
</organism>
<sequence length="390" mass="42623">MTGIRNGVCRILAHACGHGVPFRRIPPPVSRRVLNRTLIARQFLAERSRRPAAQVVRHLVAMQAQEPNWPYVGLWSRIAGFGHAELTELYTDKDVVRGPLLRGTQHLAAAEDYAWIRPHFQPAPGTELRASYYAAETRGLDPAELAATGAELLADGQLARRELGRLLGERYPGRSGYVLAAAVQRMLPIVHPTPNGVWGGWGNRPSVPMALAPVWTGRAMDPARGVRELVERYLAAFGPASVADVQAWSGLKRLRAVIEAMPLRVLRDADGRDLYDLPDAELAAEDDPAPVRFLPAFDNAVLGHADRTRILPDEYRRRVLPGNSLVLPTFLVDGFIAGTWAVRPTGLRLTPFAPLSAETAEAVAAEAARLCTFTAPADPTVRDVEILTHG</sequence>
<name>A0A1T3NPF9_9ACTN</name>
<dbReference type="Pfam" id="PF06224">
    <property type="entry name" value="AlkZ-like"/>
    <property type="match status" value="1"/>
</dbReference>
<keyword evidence="2" id="KW-1185">Reference proteome</keyword>
<dbReference type="OrthoDB" id="9148135at2"/>
<dbReference type="STRING" id="159449.B4N89_31170"/>
<accession>A0A1T3NPF9</accession>
<proteinExistence type="predicted"/>
<evidence type="ECO:0008006" key="3">
    <source>
        <dbReference type="Google" id="ProtNLM"/>
    </source>
</evidence>
<dbReference type="Proteomes" id="UP000190037">
    <property type="component" value="Unassembled WGS sequence"/>
</dbReference>
<dbReference type="AlphaFoldDB" id="A0A1T3NPF9"/>
<dbReference type="InterPro" id="IPR009351">
    <property type="entry name" value="AlkZ-like"/>
</dbReference>
<reference evidence="1 2" key="1">
    <citation type="submission" date="2017-03" db="EMBL/GenBank/DDBJ databases">
        <title>Draft genome sequence of Streptomyces scabrisporus NF3, endophyte isolated from Amphipterygium adstringens.</title>
        <authorList>
            <person name="Vazquez M."/>
            <person name="Ceapa C.D."/>
            <person name="Rodriguez Luna D."/>
            <person name="Sanchez Esquivel S."/>
        </authorList>
    </citation>
    <scope>NUCLEOTIDE SEQUENCE [LARGE SCALE GENOMIC DNA]</scope>
    <source>
        <strain evidence="1 2">NF3</strain>
    </source>
</reference>
<evidence type="ECO:0000313" key="1">
    <source>
        <dbReference type="EMBL" id="OPC78638.1"/>
    </source>
</evidence>
<dbReference type="PANTHER" id="PTHR38479">
    <property type="entry name" value="LMO0824 PROTEIN"/>
    <property type="match status" value="1"/>
</dbReference>
<dbReference type="PANTHER" id="PTHR38479:SF2">
    <property type="entry name" value="WINGED HELIX DNA-BINDING DOMAIN-CONTAINING PROTEIN"/>
    <property type="match status" value="1"/>
</dbReference>
<dbReference type="EMBL" id="MWQN01000002">
    <property type="protein sequence ID" value="OPC78638.1"/>
    <property type="molecule type" value="Genomic_DNA"/>
</dbReference>